<evidence type="ECO:0000256" key="7">
    <source>
        <dbReference type="SAM" id="MobiDB-lite"/>
    </source>
</evidence>
<feature type="region of interest" description="Disordered" evidence="7">
    <location>
        <begin position="1"/>
        <end position="49"/>
    </location>
</feature>
<dbReference type="InterPro" id="IPR032675">
    <property type="entry name" value="LRR_dom_sf"/>
</dbReference>
<feature type="compositionally biased region" description="Polar residues" evidence="7">
    <location>
        <begin position="1412"/>
        <end position="1441"/>
    </location>
</feature>
<feature type="compositionally biased region" description="Basic residues" evidence="7">
    <location>
        <begin position="1380"/>
        <end position="1407"/>
    </location>
</feature>
<keyword evidence="5" id="KW-0325">Glycoprotein</keyword>
<evidence type="ECO:0000256" key="3">
    <source>
        <dbReference type="ARBA" id="ARBA00022737"/>
    </source>
</evidence>
<dbReference type="SMART" id="SM00369">
    <property type="entry name" value="LRR_TYP"/>
    <property type="match status" value="6"/>
</dbReference>
<dbReference type="SUPFAM" id="SSF52058">
    <property type="entry name" value="L domain-like"/>
    <property type="match status" value="1"/>
</dbReference>
<feature type="compositionally biased region" description="Polar residues" evidence="7">
    <location>
        <begin position="1162"/>
        <end position="1171"/>
    </location>
</feature>
<feature type="compositionally biased region" description="Basic and acidic residues" evidence="7">
    <location>
        <begin position="1636"/>
        <end position="1645"/>
    </location>
</feature>
<feature type="domain" description="Ig-like" evidence="8">
    <location>
        <begin position="800"/>
        <end position="890"/>
    </location>
</feature>
<dbReference type="InterPro" id="IPR036179">
    <property type="entry name" value="Ig-like_dom_sf"/>
</dbReference>
<feature type="compositionally biased region" description="Polar residues" evidence="7">
    <location>
        <begin position="1187"/>
        <end position="1197"/>
    </location>
</feature>
<evidence type="ECO:0000259" key="8">
    <source>
        <dbReference type="PROSITE" id="PS50835"/>
    </source>
</evidence>
<dbReference type="EMBL" id="WKFB01000236">
    <property type="protein sequence ID" value="KAF6730410.1"/>
    <property type="molecule type" value="Genomic_DNA"/>
</dbReference>
<dbReference type="PRINTS" id="PR01832">
    <property type="entry name" value="VEGFRECEPTOR"/>
</dbReference>
<reference evidence="9" key="1">
    <citation type="journal article" name="BMC Genomics">
        <title>Long-read sequencing and de novo genome assembly of marine medaka (Oryzias melastigma).</title>
        <authorList>
            <person name="Liang P."/>
            <person name="Saqib H.S.A."/>
            <person name="Ni X."/>
            <person name="Shen Y."/>
        </authorList>
    </citation>
    <scope>NUCLEOTIDE SEQUENCE</scope>
    <source>
        <strain evidence="9">Bigg-433</strain>
    </source>
</reference>
<dbReference type="InterPro" id="IPR001611">
    <property type="entry name" value="Leu-rich_rpt"/>
</dbReference>
<feature type="region of interest" description="Disordered" evidence="7">
    <location>
        <begin position="950"/>
        <end position="990"/>
    </location>
</feature>
<evidence type="ECO:0000313" key="10">
    <source>
        <dbReference type="Proteomes" id="UP000646548"/>
    </source>
</evidence>
<feature type="region of interest" description="Disordered" evidence="7">
    <location>
        <begin position="162"/>
        <end position="196"/>
    </location>
</feature>
<dbReference type="InterPro" id="IPR000483">
    <property type="entry name" value="Cys-rich_flank_reg_C"/>
</dbReference>
<sequence length="2626" mass="286724">MDPGLAPDSQQEWLQMDPRTGSRQPTDLAPDGPQDWLQTANRSGSRWTPGLAPDSQQIWLQMDPGLAPDSQQIWLQMDPGLAPDSQQIWLQMDPGLAPDSQQIWLQMDPGLAPDSQQIWLQMDPGLAPDSQQIWLQMDPGLAPDSQQNSKVLDSLLLRPPRQQRACSLPPPRGRAPRGSLRSGAAEALRGGGGPGAVGSLEEFSRVKPDTFPAWISRVHPGWSRGEAELTDRGTMRALRCLLALALLFPRAAPARCPRPCTCPQPAELHCTFRSLLTVPGGLPGELRRINLGFNRLTRIPDGSVAGLKQLELLMLHGNNIHSVSDGAFRDLGALQMLKMSYNQLQELRRNSLRGLRSLVRLHLDHNRLESIHPQAFQGLAALKLLQLENNRLQTLHQDTFSTFTVRSLLHVSTLRHLYLSENRLRYLPERLLETMPQLENLYLHGNPWTCDCDMRWFQDWKSTFTGVLKCKKVSPGGRLCPICSSPRYLHGTELHTVENLVCSAPVITSNSTEAPPPGANTELLSMEDFREPLGNVSLELRDEHENQVNLDCSLGRPQDLAETSWELESPLHLAVNISFSVDLDCPVGSEKYQQLWRLIAYYSRAPAHLDRGAVLNGGVPPAYSYTQNPDKDAVYYTGLRVGMTARPVWLMQPSLDLQLDRARSSQNRVRLVLKTGLSETLDLQEIHRQRRPWVLIQSTNASHEVHSAALGSASQMTCRTDGSEPARVQWMLPDGSTLEAPPAGPNRVSVTQDDSAAAGPDKRVSVTQDGRLLIGAVMHADAGAYYCIAKVHGDIAVLPPQWRMDPWFPIETFMGGLFSLNCSASGSPDPEVSWILPDSSIVGLRTNSSRAQVFPNGTLVVQKVQPSDGGYYRCVAVNNHGADTAASKVIVLKRRGLVGPSRRFLAAPRPAAEVSTLVEVLAEEAEEASGGAEAPQTEVPKSIRRIPAEALNPARRRHPHKNARIKQSVLRKPSKPKDQKVLVDRRTANVSKNRIDPRKWADILAKIRDRNKATSLPVRNQSENSTNPDQRVPLSVLKERPETNKNKSPDQKVTIPDPKEQPGTNKDKSPDKIVPMSDLKQQLESTKYERPDQRVSIPDLKEQPGTTKNKRPDKRVSMSDQKEQPANKKESPDQRASIPDLNEQPGTTKNNRPDQRFPMSDPKQQPGPTKQDSPDKRVSMSVLKEQLGTNKFNSPENEISVPDLREQPETTNNKSPDHQVSIPVLNEQPGTIKHESPYQRVSMSDLKEQPETNKSKSPDQPVTPFPNTDPPPSTARQPVPVQPSTRILTWTLQLTPGGGTLHPHTTTVPLPRWSSTNHPKSRTPFPPKTRPDSSNPERSTASPGNHQVTETVSQDPDPSPSVTHTVMSTTAKPRPPTRQSRTRPRKPGFRRGNSGRRKRPNRKKHTVKAPPTSGTTAPTDQSEAAPTTTTIPFSDSQSVSFSEVDPSPRPSPSYEVEDSLLLTTPSFQPTSPRSIHDAAEATSSFSGHVQVFSASSPRSSSQKPITVDALLVPDGDAGRSPLVTGTSADAQKNQSVSEAAGEGFTTSPSTEHPITVNSVAPPFKKGGGASIDAAETTAPHTTAPRESSTDTQSTTSLSRPDLVTPSRSTPTTVSPAPSQLKPPQSEPPTETLTESQDGRREKPRIPTDSATAETESLSGTRDGRRTGPAPGGEPQTSLDRLQTVSVTAETDARLPCEAPAASFLSWTTAATGQRLTQGSRTQRFQVHPNGTLLIRKAQTTDTGQYFCSVQNQDGWSESVVNLVVQPLHRDVAVLFGGAVDLECLVGGHPESLVTWILPSHTHLAAGSSQRRVAVHRDGTLRIRQVELSDRGRYRCVTEAGLDAASVLLHVLAEPPVIQEVQHENQTLVEGSSAFLHCTATGVPQPIIHWITPDGVRLTASQLLTRPNLLVFPNGTLHVPRVVPQSSGPYQCFASNTLASSWRTVVLSVTWTRVLAKATITTSSPRRTDLAYGGRLLLDCVASGHPEPRILWRTPYKKLVDAQYSFDPRIRVFPNGTLTVQAVTDRDAGDYLCVARNKMGDGFIQLRVNVVTRPAKIQSRPLQEVVYGGGLILDCVASGIPDPKISWALPDGTMVVPGLTKDGAGLGQAHRYVVFENGTLHFKHSGPPAEGDYTCYAENRLGKDQIKVRVQVSSGASLPQIQDKGKTAGRVLQGEMATLSCIATGDPEPTVTWWSPSHRLIRPVQDKYRFMADGSLVVQDVQSSDEGNYTCKASSSAGHDHKVTRLEVLAPPPVLEGADIIKVTAVEDQPMVLDCGPFGVLVGHILWILPGNVVLPAPYRSDRLTVHSNGTLEMRSLKKTDSGPLVCFARSDGGEVRMEFNLEVMEATRTAESVPLAAGGTMSLNCSFDTPHRLTWILPDGTVLVRGARLFKFFHQHNGSLVISNPSAAESGKYRCLGQSSAGMLEREVTLTPRRKPKITSSYASPVSVMTGETLLLHCQTAGGAVRLAWTLPSGVVLSRLQRAGRYAVLPNGTLTIRQVSVHDRGRYVCRGSNDGGSSLLSVSVSVVGHAPRITSAPPSVTYAKQGVAVQLNCAATGMPALEVAWETPDKMRLAVSAQPRLFGNKYLHPEGALVIQSPTLRDSGVYRCTARNQLGSDSRTTFLNVF</sequence>
<dbReference type="SMART" id="SM00408">
    <property type="entry name" value="IGc2"/>
    <property type="match status" value="12"/>
</dbReference>
<feature type="compositionally biased region" description="Basic and acidic residues" evidence="7">
    <location>
        <begin position="1037"/>
        <end position="1050"/>
    </location>
</feature>
<feature type="domain" description="Ig-like" evidence="8">
    <location>
        <begin position="1674"/>
        <end position="1763"/>
    </location>
</feature>
<feature type="compositionally biased region" description="Polar residues" evidence="7">
    <location>
        <begin position="36"/>
        <end position="46"/>
    </location>
</feature>
<name>A0A834CPE4_ORYME</name>
<evidence type="ECO:0000256" key="4">
    <source>
        <dbReference type="ARBA" id="ARBA00023157"/>
    </source>
</evidence>
<evidence type="ECO:0000256" key="6">
    <source>
        <dbReference type="ARBA" id="ARBA00023319"/>
    </source>
</evidence>
<feature type="compositionally biased region" description="Basic and acidic residues" evidence="7">
    <location>
        <begin position="975"/>
        <end position="990"/>
    </location>
</feature>
<evidence type="ECO:0000256" key="5">
    <source>
        <dbReference type="ARBA" id="ARBA00023180"/>
    </source>
</evidence>
<feature type="domain" description="Ig-like" evidence="8">
    <location>
        <begin position="692"/>
        <end position="789"/>
    </location>
</feature>
<feature type="compositionally biased region" description="Polar residues" evidence="7">
    <location>
        <begin position="1461"/>
        <end position="1473"/>
    </location>
</feature>
<dbReference type="CDD" id="cd00096">
    <property type="entry name" value="Ig"/>
    <property type="match status" value="4"/>
</dbReference>
<dbReference type="SMART" id="SM00082">
    <property type="entry name" value="LRRCT"/>
    <property type="match status" value="1"/>
</dbReference>
<accession>A0A834CPE4</accession>
<dbReference type="Gene3D" id="3.80.10.10">
    <property type="entry name" value="Ribonuclease Inhibitor"/>
    <property type="match status" value="2"/>
</dbReference>
<feature type="compositionally biased region" description="Polar residues" evidence="7">
    <location>
        <begin position="1014"/>
        <end position="1029"/>
    </location>
</feature>
<dbReference type="PANTHER" id="PTHR45842:SF25">
    <property type="entry name" value="CARBOXYPEPTIDASE N SUBUNIT 2-LIKE"/>
    <property type="match status" value="1"/>
</dbReference>
<feature type="compositionally biased region" description="Polar residues" evidence="7">
    <location>
        <begin position="1648"/>
        <end position="1659"/>
    </location>
</feature>
<evidence type="ECO:0000256" key="1">
    <source>
        <dbReference type="ARBA" id="ARBA00022614"/>
    </source>
</evidence>
<feature type="domain" description="Ig-like" evidence="8">
    <location>
        <begin position="2436"/>
        <end position="2525"/>
    </location>
</feature>
<feature type="region of interest" description="Disordered" evidence="7">
    <location>
        <begin position="1014"/>
        <end position="1680"/>
    </location>
</feature>
<dbReference type="FunFam" id="2.60.40.10:FF:000032">
    <property type="entry name" value="palladin isoform X1"/>
    <property type="match status" value="1"/>
</dbReference>
<dbReference type="Pfam" id="PF13927">
    <property type="entry name" value="Ig_3"/>
    <property type="match status" value="4"/>
</dbReference>
<protein>
    <submittedName>
        <fullName evidence="9">Matrix-remodeling-associated protein 5</fullName>
    </submittedName>
</protein>
<feature type="domain" description="Ig-like" evidence="8">
    <location>
        <begin position="1855"/>
        <end position="1949"/>
    </location>
</feature>
<feature type="compositionally biased region" description="Basic and acidic residues" evidence="7">
    <location>
        <begin position="1057"/>
        <end position="1071"/>
    </location>
</feature>
<dbReference type="InterPro" id="IPR003599">
    <property type="entry name" value="Ig_sub"/>
</dbReference>
<dbReference type="FunFam" id="2.60.40.10:FF:001377">
    <property type="entry name" value="Matrix remodeling associated 5"/>
    <property type="match status" value="1"/>
</dbReference>
<feature type="compositionally biased region" description="Basic residues" evidence="7">
    <location>
        <begin position="954"/>
        <end position="964"/>
    </location>
</feature>
<feature type="domain" description="Ig-like" evidence="8">
    <location>
        <begin position="2344"/>
        <end position="2431"/>
    </location>
</feature>
<feature type="compositionally biased region" description="Polar residues" evidence="7">
    <location>
        <begin position="1282"/>
        <end position="1293"/>
    </location>
</feature>
<feature type="compositionally biased region" description="Basic and acidic residues" evidence="7">
    <location>
        <begin position="1114"/>
        <end position="1133"/>
    </location>
</feature>
<dbReference type="SUPFAM" id="SSF48726">
    <property type="entry name" value="Immunoglobulin"/>
    <property type="match status" value="12"/>
</dbReference>
<dbReference type="InterPro" id="IPR050467">
    <property type="entry name" value="LRFN"/>
</dbReference>
<organism evidence="9 10">
    <name type="scientific">Oryzias melastigma</name>
    <name type="common">Marine medaka</name>
    <dbReference type="NCBI Taxonomy" id="30732"/>
    <lineage>
        <taxon>Eukaryota</taxon>
        <taxon>Metazoa</taxon>
        <taxon>Chordata</taxon>
        <taxon>Craniata</taxon>
        <taxon>Vertebrata</taxon>
        <taxon>Euteleostomi</taxon>
        <taxon>Actinopterygii</taxon>
        <taxon>Neopterygii</taxon>
        <taxon>Teleostei</taxon>
        <taxon>Neoteleostei</taxon>
        <taxon>Acanthomorphata</taxon>
        <taxon>Ovalentaria</taxon>
        <taxon>Atherinomorphae</taxon>
        <taxon>Beloniformes</taxon>
        <taxon>Adrianichthyidae</taxon>
        <taxon>Oryziinae</taxon>
        <taxon>Oryzias</taxon>
    </lineage>
</organism>
<dbReference type="InterPro" id="IPR007110">
    <property type="entry name" value="Ig-like_dom"/>
</dbReference>
<keyword evidence="6" id="KW-0393">Immunoglobulin domain</keyword>
<keyword evidence="4" id="KW-1015">Disulfide bond</keyword>
<comment type="caution">
    <text evidence="9">The sequence shown here is derived from an EMBL/GenBank/DDBJ whole genome shotgun (WGS) entry which is preliminary data.</text>
</comment>
<feature type="domain" description="Ig-like" evidence="8">
    <location>
        <begin position="2158"/>
        <end position="2243"/>
    </location>
</feature>
<feature type="domain" description="Ig-like" evidence="8">
    <location>
        <begin position="2251"/>
        <end position="2342"/>
    </location>
</feature>
<feature type="domain" description="Ig-like" evidence="8">
    <location>
        <begin position="1957"/>
        <end position="2048"/>
    </location>
</feature>
<dbReference type="Gene3D" id="2.60.40.10">
    <property type="entry name" value="Immunoglobulins"/>
    <property type="match status" value="12"/>
</dbReference>
<feature type="compositionally biased region" description="Low complexity" evidence="7">
    <location>
        <begin position="1301"/>
        <end position="1311"/>
    </location>
</feature>
<feature type="compositionally biased region" description="Polar residues" evidence="7">
    <location>
        <begin position="1332"/>
        <end position="1371"/>
    </location>
</feature>
<feature type="domain" description="Ig-like" evidence="8">
    <location>
        <begin position="2053"/>
        <end position="2152"/>
    </location>
</feature>
<feature type="domain" description="Ig-like" evidence="8">
    <location>
        <begin position="2531"/>
        <end position="2624"/>
    </location>
</feature>
<keyword evidence="3" id="KW-0677">Repeat</keyword>
<keyword evidence="2" id="KW-0732">Signal</keyword>
<dbReference type="InterPro" id="IPR013098">
    <property type="entry name" value="Ig_I-set"/>
</dbReference>
<proteinExistence type="predicted"/>
<gene>
    <name evidence="9" type="ORF">FQA47_011784</name>
</gene>
<feature type="region of interest" description="Disordered" evidence="7">
    <location>
        <begin position="925"/>
        <end position="944"/>
    </location>
</feature>
<feature type="domain" description="Ig-like" evidence="8">
    <location>
        <begin position="1766"/>
        <end position="1847"/>
    </location>
</feature>
<dbReference type="InterPro" id="IPR013783">
    <property type="entry name" value="Ig-like_fold"/>
</dbReference>
<dbReference type="Pfam" id="PF07679">
    <property type="entry name" value="I-set"/>
    <property type="match status" value="5"/>
</dbReference>
<keyword evidence="1" id="KW-0433">Leucine-rich repeat</keyword>
<feature type="compositionally biased region" description="Polar residues" evidence="7">
    <location>
        <begin position="1523"/>
        <end position="1537"/>
    </location>
</feature>
<feature type="compositionally biased region" description="Pro residues" evidence="7">
    <location>
        <begin position="1261"/>
        <end position="1273"/>
    </location>
</feature>
<feature type="compositionally biased region" description="Basic and acidic residues" evidence="7">
    <location>
        <begin position="1245"/>
        <end position="1257"/>
    </location>
</feature>
<dbReference type="InterPro" id="IPR003598">
    <property type="entry name" value="Ig_sub2"/>
</dbReference>
<evidence type="ECO:0000256" key="2">
    <source>
        <dbReference type="ARBA" id="ARBA00022729"/>
    </source>
</evidence>
<evidence type="ECO:0000313" key="9">
    <source>
        <dbReference type="EMBL" id="KAF6730410.1"/>
    </source>
</evidence>
<dbReference type="PROSITE" id="PS50835">
    <property type="entry name" value="IG_LIKE"/>
    <property type="match status" value="12"/>
</dbReference>
<dbReference type="PANTHER" id="PTHR45842">
    <property type="entry name" value="SYNAPTIC ADHESION-LIKE MOLECULE SALM"/>
    <property type="match status" value="1"/>
</dbReference>
<feature type="region of interest" description="Disordered" evidence="7">
    <location>
        <begin position="734"/>
        <end position="762"/>
    </location>
</feature>
<feature type="compositionally biased region" description="Low complexity" evidence="7">
    <location>
        <begin position="1573"/>
        <end position="1618"/>
    </location>
</feature>
<dbReference type="PROSITE" id="PS51450">
    <property type="entry name" value="LRR"/>
    <property type="match status" value="1"/>
</dbReference>
<dbReference type="SMART" id="SM00409">
    <property type="entry name" value="IG"/>
    <property type="match status" value="11"/>
</dbReference>
<dbReference type="Pfam" id="PF13855">
    <property type="entry name" value="LRR_8"/>
    <property type="match status" value="2"/>
</dbReference>
<dbReference type="Proteomes" id="UP000646548">
    <property type="component" value="Unassembled WGS sequence"/>
</dbReference>
<feature type="compositionally biased region" description="Polar residues" evidence="7">
    <location>
        <begin position="1544"/>
        <end position="1558"/>
    </location>
</feature>
<dbReference type="InterPro" id="IPR003591">
    <property type="entry name" value="Leu-rich_rpt_typical-subtyp"/>
</dbReference>